<keyword evidence="3" id="KW-1185">Reference proteome</keyword>
<gene>
    <name evidence="2" type="ORF">PCOR1329_LOCUS59216</name>
</gene>
<organism evidence="2 3">
    <name type="scientific">Prorocentrum cordatum</name>
    <dbReference type="NCBI Taxonomy" id="2364126"/>
    <lineage>
        <taxon>Eukaryota</taxon>
        <taxon>Sar</taxon>
        <taxon>Alveolata</taxon>
        <taxon>Dinophyceae</taxon>
        <taxon>Prorocentrales</taxon>
        <taxon>Prorocentraceae</taxon>
        <taxon>Prorocentrum</taxon>
    </lineage>
</organism>
<comment type="caution">
    <text evidence="2">The sequence shown here is derived from an EMBL/GenBank/DDBJ whole genome shotgun (WGS) entry which is preliminary data.</text>
</comment>
<feature type="compositionally biased region" description="Basic and acidic residues" evidence="1">
    <location>
        <begin position="40"/>
        <end position="52"/>
    </location>
</feature>
<dbReference type="Proteomes" id="UP001189429">
    <property type="component" value="Unassembled WGS sequence"/>
</dbReference>
<feature type="region of interest" description="Disordered" evidence="1">
    <location>
        <begin position="1"/>
        <end position="56"/>
    </location>
</feature>
<evidence type="ECO:0008006" key="4">
    <source>
        <dbReference type="Google" id="ProtNLM"/>
    </source>
</evidence>
<name>A0ABN9VLP0_9DINO</name>
<sequence length="194" mass="21282">MGRRQGDKGAPEGVLVRRGAAASKPAPKAAAKAFEPAARAAEKKEEDAKKPTAAEPDAVVITKNSFEDLECNRQADVDKLCQLVVRRGHLHALAAVRVLCPGLFLSRGIVKKLKTADAKHAKAKFLHDIIRGMQGKITLPEAESLHKTCKDLWTKRKKVEDAKEKAKAEEETQGKKAELEQQEVADDDFFASFM</sequence>
<proteinExistence type="predicted"/>
<evidence type="ECO:0000313" key="2">
    <source>
        <dbReference type="EMBL" id="CAK0874257.1"/>
    </source>
</evidence>
<accession>A0ABN9VLP0</accession>
<feature type="compositionally biased region" description="Low complexity" evidence="1">
    <location>
        <begin position="20"/>
        <end position="39"/>
    </location>
</feature>
<evidence type="ECO:0000313" key="3">
    <source>
        <dbReference type="Proteomes" id="UP001189429"/>
    </source>
</evidence>
<evidence type="ECO:0000256" key="1">
    <source>
        <dbReference type="SAM" id="MobiDB-lite"/>
    </source>
</evidence>
<feature type="compositionally biased region" description="Basic and acidic residues" evidence="1">
    <location>
        <begin position="1"/>
        <end position="10"/>
    </location>
</feature>
<feature type="compositionally biased region" description="Basic and acidic residues" evidence="1">
    <location>
        <begin position="158"/>
        <end position="179"/>
    </location>
</feature>
<dbReference type="EMBL" id="CAUYUJ010017377">
    <property type="protein sequence ID" value="CAK0874257.1"/>
    <property type="molecule type" value="Genomic_DNA"/>
</dbReference>
<protein>
    <recommendedName>
        <fullName evidence="4">Eukaryotic translation initiation factor 3 30 kDa subunit</fullName>
    </recommendedName>
</protein>
<reference evidence="2" key="1">
    <citation type="submission" date="2023-10" db="EMBL/GenBank/DDBJ databases">
        <authorList>
            <person name="Chen Y."/>
            <person name="Shah S."/>
            <person name="Dougan E. K."/>
            <person name="Thang M."/>
            <person name="Chan C."/>
        </authorList>
    </citation>
    <scope>NUCLEOTIDE SEQUENCE [LARGE SCALE GENOMIC DNA]</scope>
</reference>
<feature type="compositionally biased region" description="Acidic residues" evidence="1">
    <location>
        <begin position="180"/>
        <end position="194"/>
    </location>
</feature>
<feature type="region of interest" description="Disordered" evidence="1">
    <location>
        <begin position="158"/>
        <end position="194"/>
    </location>
</feature>